<evidence type="ECO:0000256" key="1">
    <source>
        <dbReference type="SAM" id="Phobius"/>
    </source>
</evidence>
<dbReference type="InterPro" id="IPR045691">
    <property type="entry name" value="DUF6056"/>
</dbReference>
<dbReference type="Pfam" id="PF19528">
    <property type="entry name" value="DUF6056"/>
    <property type="match status" value="1"/>
</dbReference>
<dbReference type="RefSeq" id="WP_048704415.1">
    <property type="nucleotide sequence ID" value="NZ_CP012034.1"/>
</dbReference>
<feature type="transmembrane region" description="Helical" evidence="1">
    <location>
        <begin position="360"/>
        <end position="378"/>
    </location>
</feature>
<reference evidence="3" key="1">
    <citation type="submission" date="2015-07" db="EMBL/GenBank/DDBJ databases">
        <title>Lactobacillus ginsenosidimutans/EMML 3141/ whole genome sequencing.</title>
        <authorList>
            <person name="Kim M.K."/>
            <person name="Im W.-T."/>
            <person name="Srinivasan S."/>
            <person name="Lee J.-J."/>
        </authorList>
    </citation>
    <scope>NUCLEOTIDE SEQUENCE [LARGE SCALE GENOMIC DNA]</scope>
    <source>
        <strain evidence="3">EMML 3041</strain>
    </source>
</reference>
<protein>
    <recommendedName>
        <fullName evidence="4">Teichoic acid polysaccharide export protein</fullName>
    </recommendedName>
</protein>
<gene>
    <name evidence="2" type="ORF">ABM34_06590</name>
</gene>
<keyword evidence="1" id="KW-0472">Membrane</keyword>
<keyword evidence="1" id="KW-1133">Transmembrane helix</keyword>
<feature type="transmembrane region" description="Helical" evidence="1">
    <location>
        <begin position="132"/>
        <end position="154"/>
    </location>
</feature>
<dbReference type="KEGG" id="lgn:ABM34_06590"/>
<feature type="transmembrane region" description="Helical" evidence="1">
    <location>
        <begin position="12"/>
        <end position="31"/>
    </location>
</feature>
<feature type="transmembrane region" description="Helical" evidence="1">
    <location>
        <begin position="413"/>
        <end position="432"/>
    </location>
</feature>
<feature type="transmembrane region" description="Helical" evidence="1">
    <location>
        <begin position="84"/>
        <end position="102"/>
    </location>
</feature>
<proteinExistence type="predicted"/>
<feature type="transmembrane region" description="Helical" evidence="1">
    <location>
        <begin position="331"/>
        <end position="351"/>
    </location>
</feature>
<dbReference type="OrthoDB" id="1821221at2"/>
<feature type="transmembrane region" description="Helical" evidence="1">
    <location>
        <begin position="189"/>
        <end position="204"/>
    </location>
</feature>
<keyword evidence="3" id="KW-1185">Reference proteome</keyword>
<dbReference type="AlphaFoldDB" id="A0A0H4QH19"/>
<feature type="transmembrane region" description="Helical" evidence="1">
    <location>
        <begin position="211"/>
        <end position="229"/>
    </location>
</feature>
<feature type="transmembrane region" description="Helical" evidence="1">
    <location>
        <begin position="288"/>
        <end position="311"/>
    </location>
</feature>
<dbReference type="Proteomes" id="UP000036106">
    <property type="component" value="Chromosome"/>
</dbReference>
<organism evidence="2 3">
    <name type="scientific">Companilactobacillus ginsenosidimutans</name>
    <dbReference type="NCBI Taxonomy" id="1007676"/>
    <lineage>
        <taxon>Bacteria</taxon>
        <taxon>Bacillati</taxon>
        <taxon>Bacillota</taxon>
        <taxon>Bacilli</taxon>
        <taxon>Lactobacillales</taxon>
        <taxon>Lactobacillaceae</taxon>
        <taxon>Companilactobacillus</taxon>
    </lineage>
</organism>
<keyword evidence="1" id="KW-0812">Transmembrane</keyword>
<feature type="transmembrane region" description="Helical" evidence="1">
    <location>
        <begin position="259"/>
        <end position="281"/>
    </location>
</feature>
<evidence type="ECO:0008006" key="4">
    <source>
        <dbReference type="Google" id="ProtNLM"/>
    </source>
</evidence>
<evidence type="ECO:0000313" key="2">
    <source>
        <dbReference type="EMBL" id="AKP67237.1"/>
    </source>
</evidence>
<dbReference type="PATRIC" id="fig|1007676.4.peg.1310"/>
<accession>A0A0H4QH19</accession>
<name>A0A0H4QH19_9LACO</name>
<feature type="transmembrane region" description="Helical" evidence="1">
    <location>
        <begin position="166"/>
        <end position="183"/>
    </location>
</feature>
<dbReference type="EMBL" id="CP012034">
    <property type="protein sequence ID" value="AKP67237.1"/>
    <property type="molecule type" value="Genomic_DNA"/>
</dbReference>
<evidence type="ECO:0000313" key="3">
    <source>
        <dbReference type="Proteomes" id="UP000036106"/>
    </source>
</evidence>
<feature type="transmembrane region" description="Helical" evidence="1">
    <location>
        <begin position="109"/>
        <end position="126"/>
    </location>
</feature>
<sequence>MKSAASHKNKIIQILIMVAYAIYFAVLRVFIVPFGDDQFWWGPKGKYLLDHHFFTLKDQTVIGGSSNGRYLSNITMIFSMHHPIVTYLLFGIMSALLVWLIYRLVGGRPIIFLLALVFPFTLSRPFMTGTWFWYSAFINYITGIIFVMAFLVILKRDFIEKRDCTGIWVSVICAVIGILGGLVVEHITLYQIAIAIFIVWYSYTRRRELELYQLTYLFGAIIGAIIMFSNRTYWSHTDYRSSTLSLTAIRHVYVQSSHFWMISLNLFIIIVITSAVFILLIQKKHKQLADLVMMSLSVVFAAYYLVANIVFKRLFSLDSFLPLVSHKFAAFDSIVSILFILYMFLAVAFVTTNNKLRTKLVFCLFSFIFLIAPFLIIIQPNSSREFFDGVVFLYIFGLLLVKQIKFSRKWISVGLSSCFAFVLVIAASVVMYQNIVDHDNYIDDDNHVEAVGAIAPQNRVKYPQYFPNGDAYGTTEGAIYWRKYKQYTFLERLWNFQYTQR</sequence>